<comment type="caution">
    <text evidence="2">The sequence shown here is derived from an EMBL/GenBank/DDBJ whole genome shotgun (WGS) entry which is preliminary data.</text>
</comment>
<sequence>MHAKESVHGTRFFAHNVRPDSCNWGGESAEHRRLKAWLADVVRRAGGTAVVEARPADDDVRRWRADVLATSRGGRRFALEVQLSALTLAEVRERTERYAADGITTVWVTTRGERWGLQVPALELTLLSGTTVRRGAARWQGGRLVPAEGVPVEALIAGLVTGAVDVVGPVHCLGRDRDAIERSIAASGHGQYVLVDARYADDIAKFDAELTATVQAAQKEAQEERLRQRAARDSARAAAAARRAQAAARIAVENALRTSRSRKTARVTMDDPDRLLAAGLVVPRLENYLRTGGYERFGYSVSADASGVSEALPQRLGPWPEGGDGLAVWAAKAGDTLRIVGIVSPDARRVVPRHAERWAAAGWHVYVSCGAEANAVADAAGSRFAKRFLHSFDFPPGSLQAEAGQRRG</sequence>
<dbReference type="RefSeq" id="WP_192279753.1">
    <property type="nucleotide sequence ID" value="NZ_JACZDF010000004.1"/>
</dbReference>
<dbReference type="Proteomes" id="UP000642107">
    <property type="component" value="Unassembled WGS sequence"/>
</dbReference>
<gene>
    <name evidence="2" type="ORF">IGS67_08675</name>
</gene>
<organism evidence="2 3">
    <name type="scientific">Flavimobilis rhizosphaerae</name>
    <dbReference type="NCBI Taxonomy" id="2775421"/>
    <lineage>
        <taxon>Bacteria</taxon>
        <taxon>Bacillati</taxon>
        <taxon>Actinomycetota</taxon>
        <taxon>Actinomycetes</taxon>
        <taxon>Micrococcales</taxon>
        <taxon>Jonesiaceae</taxon>
        <taxon>Flavimobilis</taxon>
    </lineage>
</organism>
<dbReference type="EMBL" id="JACZDF010000004">
    <property type="protein sequence ID" value="MBD9699561.1"/>
    <property type="molecule type" value="Genomic_DNA"/>
</dbReference>
<feature type="domain" description="Competence protein CoiA nuclease-like" evidence="1">
    <location>
        <begin position="27"/>
        <end position="110"/>
    </location>
</feature>
<accession>A0ABR9DR09</accession>
<keyword evidence="3" id="KW-1185">Reference proteome</keyword>
<evidence type="ECO:0000259" key="1">
    <source>
        <dbReference type="Pfam" id="PF06054"/>
    </source>
</evidence>
<evidence type="ECO:0000313" key="3">
    <source>
        <dbReference type="Proteomes" id="UP000642107"/>
    </source>
</evidence>
<reference evidence="2 3" key="1">
    <citation type="submission" date="2020-09" db="EMBL/GenBank/DDBJ databases">
        <title>Flavimobilis rhizosphaerae sp. nov., isolated from rhizosphere soil of Spartina alterniflora.</title>
        <authorList>
            <person name="Hanqin C."/>
        </authorList>
    </citation>
    <scope>NUCLEOTIDE SEQUENCE [LARGE SCALE GENOMIC DNA]</scope>
    <source>
        <strain evidence="2 3">GY 10621</strain>
    </source>
</reference>
<name>A0ABR9DR09_9MICO</name>
<dbReference type="InterPro" id="IPR010330">
    <property type="entry name" value="CoiA_nuc"/>
</dbReference>
<evidence type="ECO:0000313" key="2">
    <source>
        <dbReference type="EMBL" id="MBD9699561.1"/>
    </source>
</evidence>
<dbReference type="Pfam" id="PF06054">
    <property type="entry name" value="CoiA_nuc"/>
    <property type="match status" value="1"/>
</dbReference>
<proteinExistence type="predicted"/>
<protein>
    <recommendedName>
        <fullName evidence="1">Competence protein CoiA nuclease-like domain-containing protein</fullName>
    </recommendedName>
</protein>